<dbReference type="Proteomes" id="UP000785679">
    <property type="component" value="Unassembled WGS sequence"/>
</dbReference>
<dbReference type="InterPro" id="IPR050417">
    <property type="entry name" value="Sugar_Epim/Isomerase"/>
</dbReference>
<organism evidence="3 4">
    <name type="scientific">Halteria grandinella</name>
    <dbReference type="NCBI Taxonomy" id="5974"/>
    <lineage>
        <taxon>Eukaryota</taxon>
        <taxon>Sar</taxon>
        <taxon>Alveolata</taxon>
        <taxon>Ciliophora</taxon>
        <taxon>Intramacronucleata</taxon>
        <taxon>Spirotrichea</taxon>
        <taxon>Stichotrichia</taxon>
        <taxon>Sporadotrichida</taxon>
        <taxon>Halteriidae</taxon>
        <taxon>Halteria</taxon>
    </lineage>
</organism>
<dbReference type="GO" id="GO:0016853">
    <property type="term" value="F:isomerase activity"/>
    <property type="evidence" value="ECO:0007669"/>
    <property type="project" value="UniProtKB-KW"/>
</dbReference>
<evidence type="ECO:0000259" key="2">
    <source>
        <dbReference type="Pfam" id="PF01261"/>
    </source>
</evidence>
<reference evidence="3" key="1">
    <citation type="submission" date="2019-06" db="EMBL/GenBank/DDBJ databases">
        <authorList>
            <person name="Zheng W."/>
        </authorList>
    </citation>
    <scope>NUCLEOTIDE SEQUENCE</scope>
    <source>
        <strain evidence="3">QDHG01</strain>
    </source>
</reference>
<dbReference type="Pfam" id="PF01261">
    <property type="entry name" value="AP_endonuc_2"/>
    <property type="match status" value="1"/>
</dbReference>
<sequence length="297" mass="32409">MTPPNRRNFVKTAAVAGIAATIPVAGAFEKKRPKLKLAVKYGMIGEGATPLEKLELVKSLGFEGVEIDSPSKIDLPALKKASEATGIVVHGTIDSVHWNKPLSSPDPDVRFEGLKGLTTAILDAHYFGAPTALLVPGVARDGVTYQECFDRSAAEVRKVLPLAEKLKVIIGIETVWNDFITSPEQMIAYVDQFDSPWVGAYFDCSNMLKYGVPSATWIRKLGKRLVKFDFKGFNMDLFKEGKNPWVKIGEGTEDWSDILDALAEVGYDGFTTSEVGGGGREVLADVLTRMKKVLELS</sequence>
<proteinExistence type="predicted"/>
<name>A0A8J8SVA5_HALGN</name>
<dbReference type="PROSITE" id="PS51318">
    <property type="entry name" value="TAT"/>
    <property type="match status" value="1"/>
</dbReference>
<feature type="domain" description="Xylose isomerase-like TIM barrel" evidence="2">
    <location>
        <begin position="54"/>
        <end position="276"/>
    </location>
</feature>
<dbReference type="AlphaFoldDB" id="A0A8J8SVA5"/>
<evidence type="ECO:0000313" key="3">
    <source>
        <dbReference type="EMBL" id="TNV71586.1"/>
    </source>
</evidence>
<dbReference type="InterPro" id="IPR013022">
    <property type="entry name" value="Xyl_isomerase-like_TIM-brl"/>
</dbReference>
<keyword evidence="1" id="KW-0413">Isomerase</keyword>
<evidence type="ECO:0000256" key="1">
    <source>
        <dbReference type="ARBA" id="ARBA00023235"/>
    </source>
</evidence>
<dbReference type="EMBL" id="RRYP01029745">
    <property type="protein sequence ID" value="TNV71586.1"/>
    <property type="molecule type" value="Genomic_DNA"/>
</dbReference>
<dbReference type="InterPro" id="IPR006311">
    <property type="entry name" value="TAT_signal"/>
</dbReference>
<gene>
    <name evidence="3" type="ORF">FGO68_gene15030</name>
</gene>
<dbReference type="Gene3D" id="3.20.20.150">
    <property type="entry name" value="Divalent-metal-dependent TIM barrel enzymes"/>
    <property type="match status" value="1"/>
</dbReference>
<protein>
    <recommendedName>
        <fullName evidence="2">Xylose isomerase-like TIM barrel domain-containing protein</fullName>
    </recommendedName>
</protein>
<dbReference type="SUPFAM" id="SSF51658">
    <property type="entry name" value="Xylose isomerase-like"/>
    <property type="match status" value="1"/>
</dbReference>
<dbReference type="InterPro" id="IPR019546">
    <property type="entry name" value="TAT_signal_bac_arc"/>
</dbReference>
<dbReference type="OrthoDB" id="4214675at2759"/>
<dbReference type="PANTHER" id="PTHR43489">
    <property type="entry name" value="ISOMERASE"/>
    <property type="match status" value="1"/>
</dbReference>
<dbReference type="PANTHER" id="PTHR43489:SF7">
    <property type="entry name" value="3-DEHYDRO-D-GULOSIDE 4-EPIMERASE-RELATED"/>
    <property type="match status" value="1"/>
</dbReference>
<keyword evidence="4" id="KW-1185">Reference proteome</keyword>
<comment type="caution">
    <text evidence="3">The sequence shown here is derived from an EMBL/GenBank/DDBJ whole genome shotgun (WGS) entry which is preliminary data.</text>
</comment>
<dbReference type="InterPro" id="IPR036237">
    <property type="entry name" value="Xyl_isomerase-like_sf"/>
</dbReference>
<accession>A0A8J8SVA5</accession>
<evidence type="ECO:0000313" key="4">
    <source>
        <dbReference type="Proteomes" id="UP000785679"/>
    </source>
</evidence>
<dbReference type="NCBIfam" id="TIGR01409">
    <property type="entry name" value="TAT_signal_seq"/>
    <property type="match status" value="1"/>
</dbReference>